<evidence type="ECO:0000313" key="2">
    <source>
        <dbReference type="EMBL" id="KAF2687412.1"/>
    </source>
</evidence>
<dbReference type="Proteomes" id="UP000799291">
    <property type="component" value="Unassembled WGS sequence"/>
</dbReference>
<keyword evidence="3" id="KW-1185">Reference proteome</keyword>
<name>A0A6G1JA57_9PLEO</name>
<accession>A0A6G1JA57</accession>
<evidence type="ECO:0000313" key="3">
    <source>
        <dbReference type="Proteomes" id="UP000799291"/>
    </source>
</evidence>
<feature type="region of interest" description="Disordered" evidence="1">
    <location>
        <begin position="31"/>
        <end position="53"/>
    </location>
</feature>
<dbReference type="AlphaFoldDB" id="A0A6G1JA57"/>
<feature type="compositionally biased region" description="Basic and acidic residues" evidence="1">
    <location>
        <begin position="39"/>
        <end position="53"/>
    </location>
</feature>
<protein>
    <submittedName>
        <fullName evidence="2">Uncharacterized protein</fullName>
    </submittedName>
</protein>
<reference evidence="2" key="1">
    <citation type="journal article" date="2020" name="Stud. Mycol.">
        <title>101 Dothideomycetes genomes: a test case for predicting lifestyles and emergence of pathogens.</title>
        <authorList>
            <person name="Haridas S."/>
            <person name="Albert R."/>
            <person name="Binder M."/>
            <person name="Bloem J."/>
            <person name="Labutti K."/>
            <person name="Salamov A."/>
            <person name="Andreopoulos B."/>
            <person name="Baker S."/>
            <person name="Barry K."/>
            <person name="Bills G."/>
            <person name="Bluhm B."/>
            <person name="Cannon C."/>
            <person name="Castanera R."/>
            <person name="Culley D."/>
            <person name="Daum C."/>
            <person name="Ezra D."/>
            <person name="Gonzalez J."/>
            <person name="Henrissat B."/>
            <person name="Kuo A."/>
            <person name="Liang C."/>
            <person name="Lipzen A."/>
            <person name="Lutzoni F."/>
            <person name="Magnuson J."/>
            <person name="Mondo S."/>
            <person name="Nolan M."/>
            <person name="Ohm R."/>
            <person name="Pangilinan J."/>
            <person name="Park H.-J."/>
            <person name="Ramirez L."/>
            <person name="Alfaro M."/>
            <person name="Sun H."/>
            <person name="Tritt A."/>
            <person name="Yoshinaga Y."/>
            <person name="Zwiers L.-H."/>
            <person name="Turgeon B."/>
            <person name="Goodwin S."/>
            <person name="Spatafora J."/>
            <person name="Crous P."/>
            <person name="Grigoriev I."/>
        </authorList>
    </citation>
    <scope>NUCLEOTIDE SEQUENCE</scope>
    <source>
        <strain evidence="2">CBS 122367</strain>
    </source>
</reference>
<sequence length="88" mass="9789">MFAVAGPLHTDARMTECPRLESSLDLPTRAVCRQGSTQSRDKSEPRRSSECGKEDCVCCERRTTRRFAMEVRHTVGGVAEVKSSKFPA</sequence>
<proteinExistence type="predicted"/>
<evidence type="ECO:0000256" key="1">
    <source>
        <dbReference type="SAM" id="MobiDB-lite"/>
    </source>
</evidence>
<gene>
    <name evidence="2" type="ORF">K458DRAFT_190445</name>
</gene>
<organism evidence="2 3">
    <name type="scientific">Lentithecium fluviatile CBS 122367</name>
    <dbReference type="NCBI Taxonomy" id="1168545"/>
    <lineage>
        <taxon>Eukaryota</taxon>
        <taxon>Fungi</taxon>
        <taxon>Dikarya</taxon>
        <taxon>Ascomycota</taxon>
        <taxon>Pezizomycotina</taxon>
        <taxon>Dothideomycetes</taxon>
        <taxon>Pleosporomycetidae</taxon>
        <taxon>Pleosporales</taxon>
        <taxon>Massarineae</taxon>
        <taxon>Lentitheciaceae</taxon>
        <taxon>Lentithecium</taxon>
    </lineage>
</organism>
<dbReference type="EMBL" id="MU005575">
    <property type="protein sequence ID" value="KAF2687412.1"/>
    <property type="molecule type" value="Genomic_DNA"/>
</dbReference>